<dbReference type="PROSITE" id="PS50222">
    <property type="entry name" value="EF_HAND_2"/>
    <property type="match status" value="3"/>
</dbReference>
<dbReference type="PANTHER" id="PTHR23055">
    <property type="entry name" value="CALCIUM BINDING PROTEINS"/>
    <property type="match status" value="1"/>
</dbReference>
<keyword evidence="6" id="KW-0106">Calcium</keyword>
<keyword evidence="8 9" id="KW-0472">Membrane</keyword>
<dbReference type="InterPro" id="IPR028846">
    <property type="entry name" value="Recoverin"/>
</dbReference>
<evidence type="ECO:0000256" key="4">
    <source>
        <dbReference type="ARBA" id="ARBA00022723"/>
    </source>
</evidence>
<keyword evidence="5" id="KW-0677">Repeat</keyword>
<evidence type="ECO:0000256" key="7">
    <source>
        <dbReference type="ARBA" id="ARBA00022989"/>
    </source>
</evidence>
<dbReference type="Pfam" id="PF13499">
    <property type="entry name" value="EF-hand_7"/>
    <property type="match status" value="1"/>
</dbReference>
<comment type="subcellular location">
    <subcellularLocation>
        <location evidence="1">Membrane</location>
        <topology evidence="1">Multi-pass membrane protein</topology>
    </subcellularLocation>
</comment>
<dbReference type="GO" id="GO:0016020">
    <property type="term" value="C:membrane"/>
    <property type="evidence" value="ECO:0007669"/>
    <property type="project" value="UniProtKB-SubCell"/>
</dbReference>
<keyword evidence="12" id="KW-1185">Reference proteome</keyword>
<proteinExistence type="inferred from homology"/>
<dbReference type="Gene3D" id="1.10.238.10">
    <property type="entry name" value="EF-hand"/>
    <property type="match status" value="1"/>
</dbReference>
<dbReference type="InterPro" id="IPR018247">
    <property type="entry name" value="EF_Hand_1_Ca_BS"/>
</dbReference>
<dbReference type="PROSITE" id="PS00018">
    <property type="entry name" value="EF_HAND_1"/>
    <property type="match status" value="2"/>
</dbReference>
<gene>
    <name evidence="11" type="ORF">GE061_007527</name>
</gene>
<evidence type="ECO:0000256" key="2">
    <source>
        <dbReference type="ARBA" id="ARBA00006049"/>
    </source>
</evidence>
<evidence type="ECO:0000313" key="11">
    <source>
        <dbReference type="EMBL" id="KAF6199501.1"/>
    </source>
</evidence>
<dbReference type="PANTHER" id="PTHR23055:SF167">
    <property type="entry name" value="EF-HAND DOMAIN-CONTAINING PROTEIN"/>
    <property type="match status" value="1"/>
</dbReference>
<feature type="transmembrane region" description="Helical" evidence="9">
    <location>
        <begin position="209"/>
        <end position="231"/>
    </location>
</feature>
<dbReference type="InterPro" id="IPR018499">
    <property type="entry name" value="Tetraspanin/Peripherin"/>
</dbReference>
<dbReference type="SMART" id="SM00054">
    <property type="entry name" value="EFh"/>
    <property type="match status" value="3"/>
</dbReference>
<evidence type="ECO:0000256" key="5">
    <source>
        <dbReference type="ARBA" id="ARBA00022737"/>
    </source>
</evidence>
<dbReference type="Pfam" id="PF00335">
    <property type="entry name" value="Tetraspanin"/>
    <property type="match status" value="1"/>
</dbReference>
<evidence type="ECO:0000259" key="10">
    <source>
        <dbReference type="PROSITE" id="PS50222"/>
    </source>
</evidence>
<comment type="caution">
    <text evidence="11">The sequence shown here is derived from an EMBL/GenBank/DDBJ whole genome shotgun (WGS) entry which is preliminary data.</text>
</comment>
<evidence type="ECO:0000256" key="8">
    <source>
        <dbReference type="ARBA" id="ARBA00023136"/>
    </source>
</evidence>
<evidence type="ECO:0000256" key="3">
    <source>
        <dbReference type="ARBA" id="ARBA00022692"/>
    </source>
</evidence>
<organism evidence="11 12">
    <name type="scientific">Apolygus lucorum</name>
    <name type="common">Small green plant bug</name>
    <name type="synonym">Lygocoris lucorum</name>
    <dbReference type="NCBI Taxonomy" id="248454"/>
    <lineage>
        <taxon>Eukaryota</taxon>
        <taxon>Metazoa</taxon>
        <taxon>Ecdysozoa</taxon>
        <taxon>Arthropoda</taxon>
        <taxon>Hexapoda</taxon>
        <taxon>Insecta</taxon>
        <taxon>Pterygota</taxon>
        <taxon>Neoptera</taxon>
        <taxon>Paraneoptera</taxon>
        <taxon>Hemiptera</taxon>
        <taxon>Heteroptera</taxon>
        <taxon>Panheteroptera</taxon>
        <taxon>Cimicomorpha</taxon>
        <taxon>Miridae</taxon>
        <taxon>Mirini</taxon>
        <taxon>Apolygus</taxon>
    </lineage>
</organism>
<dbReference type="PRINTS" id="PR00450">
    <property type="entry name" value="RECOVERIN"/>
</dbReference>
<protein>
    <recommendedName>
        <fullName evidence="10">EF-hand domain-containing protein</fullName>
    </recommendedName>
</protein>
<keyword evidence="3 9" id="KW-0812">Transmembrane</keyword>
<keyword evidence="7 9" id="KW-1133">Transmembrane helix</keyword>
<feature type="transmembrane region" description="Helical" evidence="9">
    <location>
        <begin position="90"/>
        <end position="111"/>
    </location>
</feature>
<dbReference type="Proteomes" id="UP000466442">
    <property type="component" value="Unassembled WGS sequence"/>
</dbReference>
<dbReference type="AlphaFoldDB" id="A0A8S9WTQ0"/>
<dbReference type="OrthoDB" id="191686at2759"/>
<keyword evidence="4" id="KW-0479">Metal-binding</keyword>
<dbReference type="InterPro" id="IPR002048">
    <property type="entry name" value="EF_hand_dom"/>
</dbReference>
<evidence type="ECO:0000313" key="12">
    <source>
        <dbReference type="Proteomes" id="UP000466442"/>
    </source>
</evidence>
<feature type="transmembrane region" description="Helical" evidence="9">
    <location>
        <begin position="12"/>
        <end position="32"/>
    </location>
</feature>
<feature type="domain" description="EF-hand" evidence="10">
    <location>
        <begin position="618"/>
        <end position="653"/>
    </location>
</feature>
<evidence type="ECO:0000256" key="6">
    <source>
        <dbReference type="ARBA" id="ARBA00022837"/>
    </source>
</evidence>
<dbReference type="CDD" id="cd00051">
    <property type="entry name" value="EFh"/>
    <property type="match status" value="2"/>
</dbReference>
<feature type="domain" description="EF-hand" evidence="10">
    <location>
        <begin position="654"/>
        <end position="689"/>
    </location>
</feature>
<dbReference type="SUPFAM" id="SSF47473">
    <property type="entry name" value="EF-hand"/>
    <property type="match status" value="1"/>
</dbReference>
<dbReference type="EMBL" id="WIXP02000015">
    <property type="protein sequence ID" value="KAF6199501.1"/>
    <property type="molecule type" value="Genomic_DNA"/>
</dbReference>
<feature type="transmembrane region" description="Helical" evidence="9">
    <location>
        <begin position="52"/>
        <end position="78"/>
    </location>
</feature>
<accession>A0A8S9WTQ0</accession>
<evidence type="ECO:0000256" key="1">
    <source>
        <dbReference type="ARBA" id="ARBA00004141"/>
    </source>
</evidence>
<dbReference type="FunFam" id="1.10.238.10:FF:000009">
    <property type="entry name" value="Visinin-like protein 1"/>
    <property type="match status" value="1"/>
</dbReference>
<dbReference type="GO" id="GO:0005509">
    <property type="term" value="F:calcium ion binding"/>
    <property type="evidence" value="ECO:0007669"/>
    <property type="project" value="InterPro"/>
</dbReference>
<dbReference type="InterPro" id="IPR011992">
    <property type="entry name" value="EF-hand-dom_pair"/>
</dbReference>
<name>A0A8S9WTQ0_APOLU</name>
<comment type="similarity">
    <text evidence="2">Belongs to the recoverin family.</text>
</comment>
<reference evidence="11" key="1">
    <citation type="journal article" date="2021" name="Mol. Ecol. Resour.">
        <title>Apolygus lucorum genome provides insights into omnivorousness and mesophyll feeding.</title>
        <authorList>
            <person name="Liu Y."/>
            <person name="Liu H."/>
            <person name="Wang H."/>
            <person name="Huang T."/>
            <person name="Liu B."/>
            <person name="Yang B."/>
            <person name="Yin L."/>
            <person name="Li B."/>
            <person name="Zhang Y."/>
            <person name="Zhang S."/>
            <person name="Jiang F."/>
            <person name="Zhang X."/>
            <person name="Ren Y."/>
            <person name="Wang B."/>
            <person name="Wang S."/>
            <person name="Lu Y."/>
            <person name="Wu K."/>
            <person name="Fan W."/>
            <person name="Wang G."/>
        </authorList>
    </citation>
    <scope>NUCLEOTIDE SEQUENCE</scope>
    <source>
        <strain evidence="11">12Hb</strain>
    </source>
</reference>
<feature type="transmembrane region" description="Helical" evidence="9">
    <location>
        <begin position="476"/>
        <end position="498"/>
    </location>
</feature>
<sequence length="750" mass="84133">MLRSRKSNLQWRIVFITANVLIILTGVTISVLAWETMKYKYYPFHEDFQPLVFRICYSIFVFGIVLSVIGLIGVFTAFQPVHWLYRIYKIPLLVTAAFVFLVLGVLCFVVVELVQASELKDMVDMMSRLKVRDEMDDIEFFNNCCGLTDQMELYLGDYPPTCCTFEGYQSDVDFIRESSRTSYTATHVCNEDFSFKQPCDRHYINPFQYILEILAIIMTILALYLLCLTVASTRFGQPVRKEPLVTFETEPSVDMVPNESKTVVATKSSQTTVPRISTVTTKSAHSAVSSKSNATAYSAVTTKSAATADSAVITKSAATADSAVTPISAPSTSYYGTTPTQQVPKAPRRPKVPLLCLASFGAAVLGVLSLTTAELIQVAEREIMIEMMTGQWRKRDDMDTIEFSNECCGVKGKLELYDPVNFPASCCPFKGYRGTDFVRIEWSPVYESRNACTLFLAYTLYCDDIFIHPFQYFLTYLGYGLVLLALLFFGISAVSGLLRESVVKADLGVESLLLLEEIRRTAVPVWRCPSIKFLPLGWIGWLAGSSLSLVVKAEAEEGEPVPPRARPDSLRSLTKATRFTEQELKRIYRGFKAECPSGLVREDTFRSIYSQFFPQGANSSQYATYVFHTLDQANSGTLSFQDLVRGLSVLCRGSVEERLKWTFTLYDINKDGKITRDELADVITSVYNLLGRLSPLHGEEENDPLSSKIDVIFQRLDQNKDGVVTWEEFFEACTSDETITSSMAVFDSAI</sequence>
<feature type="domain" description="EF-hand" evidence="10">
    <location>
        <begin position="704"/>
        <end position="739"/>
    </location>
</feature>
<evidence type="ECO:0000256" key="9">
    <source>
        <dbReference type="SAM" id="Phobius"/>
    </source>
</evidence>